<dbReference type="GO" id="GO:0003700">
    <property type="term" value="F:DNA-binding transcription factor activity"/>
    <property type="evidence" value="ECO:0007669"/>
    <property type="project" value="InterPro"/>
</dbReference>
<feature type="region of interest" description="Disordered" evidence="7">
    <location>
        <begin position="388"/>
        <end position="513"/>
    </location>
</feature>
<evidence type="ECO:0000256" key="2">
    <source>
        <dbReference type="ARBA" id="ARBA00023015"/>
    </source>
</evidence>
<dbReference type="FunFam" id="1.20.5.170:FF:000053">
    <property type="entry name" value="BZIP transcription factor AtfA"/>
    <property type="match status" value="1"/>
</dbReference>
<evidence type="ECO:0000313" key="10">
    <source>
        <dbReference type="Proteomes" id="UP000193560"/>
    </source>
</evidence>
<dbReference type="Pfam" id="PF00170">
    <property type="entry name" value="bZIP_1"/>
    <property type="match status" value="1"/>
</dbReference>
<dbReference type="OrthoDB" id="295274at2759"/>
<keyword evidence="6" id="KW-0175">Coiled coil</keyword>
<feature type="compositionally biased region" description="Low complexity" evidence="7">
    <location>
        <begin position="503"/>
        <end position="513"/>
    </location>
</feature>
<evidence type="ECO:0000256" key="4">
    <source>
        <dbReference type="ARBA" id="ARBA00023163"/>
    </source>
</evidence>
<evidence type="ECO:0000256" key="3">
    <source>
        <dbReference type="ARBA" id="ARBA00023125"/>
    </source>
</evidence>
<keyword evidence="3" id="KW-0238">DNA-binding</keyword>
<evidence type="ECO:0000259" key="8">
    <source>
        <dbReference type="PROSITE" id="PS50217"/>
    </source>
</evidence>
<dbReference type="InterPro" id="IPR051027">
    <property type="entry name" value="bZIP_transcription_factors"/>
</dbReference>
<keyword evidence="5" id="KW-0539">Nucleus</keyword>
<feature type="compositionally biased region" description="Low complexity" evidence="7">
    <location>
        <begin position="257"/>
        <end position="275"/>
    </location>
</feature>
<keyword evidence="4" id="KW-0804">Transcription</keyword>
<dbReference type="EMBL" id="MCGE01000029">
    <property type="protein sequence ID" value="ORZ08984.1"/>
    <property type="molecule type" value="Genomic_DNA"/>
</dbReference>
<feature type="coiled-coil region" evidence="6">
    <location>
        <begin position="340"/>
        <end position="374"/>
    </location>
</feature>
<gene>
    <name evidence="9" type="ORF">BCR42DRAFT_424407</name>
</gene>
<name>A0A1X2I5R6_9FUNG</name>
<feature type="compositionally biased region" description="Polar residues" evidence="7">
    <location>
        <begin position="124"/>
        <end position="144"/>
    </location>
</feature>
<evidence type="ECO:0000256" key="7">
    <source>
        <dbReference type="SAM" id="MobiDB-lite"/>
    </source>
</evidence>
<feature type="compositionally biased region" description="Polar residues" evidence="7">
    <location>
        <begin position="201"/>
        <end position="241"/>
    </location>
</feature>
<keyword evidence="2" id="KW-0805">Transcription regulation</keyword>
<evidence type="ECO:0000256" key="6">
    <source>
        <dbReference type="SAM" id="Coils"/>
    </source>
</evidence>
<dbReference type="InterPro" id="IPR020956">
    <property type="entry name" value="TF_Aft1_OSM"/>
</dbReference>
<feature type="domain" description="BZIP" evidence="8">
    <location>
        <begin position="315"/>
        <end position="378"/>
    </location>
</feature>
<comment type="caution">
    <text evidence="9">The sequence shown here is derived from an EMBL/GenBank/DDBJ whole genome shotgun (WGS) entry which is preliminary data.</text>
</comment>
<dbReference type="PROSITE" id="PS50217">
    <property type="entry name" value="BZIP"/>
    <property type="match status" value="1"/>
</dbReference>
<feature type="compositionally biased region" description="Low complexity" evidence="7">
    <location>
        <begin position="473"/>
        <end position="484"/>
    </location>
</feature>
<keyword evidence="10" id="KW-1185">Reference proteome</keyword>
<dbReference type="Gene3D" id="1.20.5.170">
    <property type="match status" value="1"/>
</dbReference>
<evidence type="ECO:0000256" key="5">
    <source>
        <dbReference type="ARBA" id="ARBA00023242"/>
    </source>
</evidence>
<organism evidence="9 10">
    <name type="scientific">Absidia repens</name>
    <dbReference type="NCBI Taxonomy" id="90262"/>
    <lineage>
        <taxon>Eukaryota</taxon>
        <taxon>Fungi</taxon>
        <taxon>Fungi incertae sedis</taxon>
        <taxon>Mucoromycota</taxon>
        <taxon>Mucoromycotina</taxon>
        <taxon>Mucoromycetes</taxon>
        <taxon>Mucorales</taxon>
        <taxon>Cunninghamellaceae</taxon>
        <taxon>Absidia</taxon>
    </lineage>
</organism>
<dbReference type="PANTHER" id="PTHR19304">
    <property type="entry name" value="CYCLIC-AMP RESPONSE ELEMENT BINDING PROTEIN"/>
    <property type="match status" value="1"/>
</dbReference>
<dbReference type="InterPro" id="IPR046347">
    <property type="entry name" value="bZIP_sf"/>
</dbReference>
<feature type="region of interest" description="Disordered" evidence="7">
    <location>
        <begin position="179"/>
        <end position="319"/>
    </location>
</feature>
<evidence type="ECO:0000256" key="1">
    <source>
        <dbReference type="ARBA" id="ARBA00004123"/>
    </source>
</evidence>
<dbReference type="STRING" id="90262.A0A1X2I5R6"/>
<evidence type="ECO:0000313" key="9">
    <source>
        <dbReference type="EMBL" id="ORZ08984.1"/>
    </source>
</evidence>
<dbReference type="SUPFAM" id="SSF57959">
    <property type="entry name" value="Leucine zipper domain"/>
    <property type="match status" value="1"/>
</dbReference>
<dbReference type="GO" id="GO:0005634">
    <property type="term" value="C:nucleus"/>
    <property type="evidence" value="ECO:0007669"/>
    <property type="project" value="UniProtKB-SubCell"/>
</dbReference>
<dbReference type="InterPro" id="IPR004827">
    <property type="entry name" value="bZIP"/>
</dbReference>
<feature type="region of interest" description="Disordered" evidence="7">
    <location>
        <begin position="29"/>
        <end position="165"/>
    </location>
</feature>
<accession>A0A1X2I5R6</accession>
<feature type="compositionally biased region" description="Basic residues" evidence="7">
    <location>
        <begin position="447"/>
        <end position="471"/>
    </location>
</feature>
<feature type="compositionally biased region" description="Low complexity" evidence="7">
    <location>
        <begin position="93"/>
        <end position="123"/>
    </location>
</feature>
<dbReference type="GO" id="GO:0003677">
    <property type="term" value="F:DNA binding"/>
    <property type="evidence" value="ECO:0007669"/>
    <property type="project" value="UniProtKB-KW"/>
</dbReference>
<dbReference type="SMART" id="SM00338">
    <property type="entry name" value="BRLZ"/>
    <property type="match status" value="1"/>
</dbReference>
<dbReference type="Pfam" id="PF11785">
    <property type="entry name" value="Aft1_OSA"/>
    <property type="match status" value="1"/>
</dbReference>
<dbReference type="AlphaFoldDB" id="A0A1X2I5R6"/>
<feature type="compositionally biased region" description="Acidic residues" evidence="7">
    <location>
        <begin position="284"/>
        <end position="294"/>
    </location>
</feature>
<feature type="compositionally biased region" description="Polar residues" evidence="7">
    <location>
        <begin position="71"/>
        <end position="85"/>
    </location>
</feature>
<dbReference type="CDD" id="cd14687">
    <property type="entry name" value="bZIP_ATF2"/>
    <property type="match status" value="1"/>
</dbReference>
<feature type="compositionally biased region" description="Polar residues" evidence="7">
    <location>
        <begin position="388"/>
        <end position="404"/>
    </location>
</feature>
<feature type="compositionally biased region" description="Polar residues" evidence="7">
    <location>
        <begin position="29"/>
        <end position="51"/>
    </location>
</feature>
<protein>
    <recommendedName>
        <fullName evidence="8">BZIP domain-containing protein</fullName>
    </recommendedName>
</protein>
<reference evidence="9 10" key="1">
    <citation type="submission" date="2016-07" db="EMBL/GenBank/DDBJ databases">
        <title>Pervasive Adenine N6-methylation of Active Genes in Fungi.</title>
        <authorList>
            <consortium name="DOE Joint Genome Institute"/>
            <person name="Mondo S.J."/>
            <person name="Dannebaum R.O."/>
            <person name="Kuo R.C."/>
            <person name="Labutti K."/>
            <person name="Haridas S."/>
            <person name="Kuo A."/>
            <person name="Salamov A."/>
            <person name="Ahrendt S.R."/>
            <person name="Lipzen A."/>
            <person name="Sullivan W."/>
            <person name="Andreopoulos W.B."/>
            <person name="Clum A."/>
            <person name="Lindquist E."/>
            <person name="Daum C."/>
            <person name="Ramamoorthy G.K."/>
            <person name="Gryganskyi A."/>
            <person name="Culley D."/>
            <person name="Magnuson J.K."/>
            <person name="James T.Y."/>
            <person name="O'Malley M.A."/>
            <person name="Stajich J.E."/>
            <person name="Spatafora J.W."/>
            <person name="Visel A."/>
            <person name="Grigoriev I.V."/>
        </authorList>
    </citation>
    <scope>NUCLEOTIDE SEQUENCE [LARGE SCALE GENOMIC DNA]</scope>
    <source>
        <strain evidence="9 10">NRRL 1336</strain>
    </source>
</reference>
<proteinExistence type="predicted"/>
<sequence length="513" mass="55720">MVNDHVAHANIANTAIDPKTVLVENAANTVSGPTSQPPSESNIYARASNSPPMAVLPLNSSAKLDQEPNPFEQSFSSASKTSPGSEKSKQPKSTTNATTTAATSTTTTTTTTTTAAAMASTNNGSADSSQNLTSTTTAHPTSNEPLKLPPVAAMTSPAATSVMSSVPKDVASQYAWDSLRTGPLSPSMLQRPTNPDDYAYSNINPSSSLLSYQDVPSNSYQAKSDSYYQQQERPQPVTQYQDKQKPPQKATKKSTPNKKNPNNSLSPTTTSPTATNRRRKIKSEDDDGDDDEGNDYLNNDGEGSSNKKPRTDDEDEKRKNFLERNRLAALKCRQRKKQWLNNLQAKVEFLTNDNEQLQIQTNALREEIMNLKTLLLAHKDCPISQANGFPSNLSSKSQPQQTLIHGSGGVPNSGAPSVTTTTTTPVSMASMYTQQQQQQQQPYNHSHLPHPHQHPHQHQHQHPHPHPHQHRMSTSSTGSQSSSGLNMMMVSQHQGTAPPPPSSIQNSSSVIQF</sequence>
<dbReference type="Proteomes" id="UP000193560">
    <property type="component" value="Unassembled WGS sequence"/>
</dbReference>
<comment type="subcellular location">
    <subcellularLocation>
        <location evidence="1">Nucleus</location>
    </subcellularLocation>
</comment>